<feature type="transmembrane region" description="Helical" evidence="6">
    <location>
        <begin position="89"/>
        <end position="108"/>
    </location>
</feature>
<dbReference type="Pfam" id="PF03600">
    <property type="entry name" value="CitMHS"/>
    <property type="match status" value="1"/>
</dbReference>
<keyword evidence="2" id="KW-0813">Transport</keyword>
<comment type="subcellular location">
    <subcellularLocation>
        <location evidence="1">Membrane</location>
        <topology evidence="1">Multi-pass membrane protein</topology>
    </subcellularLocation>
</comment>
<reference evidence="8" key="1">
    <citation type="submission" date="2016-10" db="EMBL/GenBank/DDBJ databases">
        <title>Sequence of Gallionella enrichment culture.</title>
        <authorList>
            <person name="Poehlein A."/>
            <person name="Muehling M."/>
            <person name="Daniel R."/>
        </authorList>
    </citation>
    <scope>NUCLEOTIDE SEQUENCE</scope>
</reference>
<keyword evidence="3 6" id="KW-0812">Transmembrane</keyword>
<feature type="transmembrane region" description="Helical" evidence="6">
    <location>
        <begin position="320"/>
        <end position="340"/>
    </location>
</feature>
<organism evidence="8">
    <name type="scientific">mine drainage metagenome</name>
    <dbReference type="NCBI Taxonomy" id="410659"/>
    <lineage>
        <taxon>unclassified sequences</taxon>
        <taxon>metagenomes</taxon>
        <taxon>ecological metagenomes</taxon>
    </lineage>
</organism>
<protein>
    <submittedName>
        <fullName evidence="8">Inner membrane protein YbiR</fullName>
    </submittedName>
</protein>
<dbReference type="PANTHER" id="PTHR43568:SF1">
    <property type="entry name" value="P PROTEIN"/>
    <property type="match status" value="1"/>
</dbReference>
<dbReference type="AlphaFoldDB" id="A0A1J5SDZ8"/>
<keyword evidence="5 6" id="KW-0472">Membrane</keyword>
<name>A0A1J5SDZ8_9ZZZZ</name>
<evidence type="ECO:0000259" key="7">
    <source>
        <dbReference type="Pfam" id="PF03600"/>
    </source>
</evidence>
<evidence type="ECO:0000256" key="4">
    <source>
        <dbReference type="ARBA" id="ARBA00022989"/>
    </source>
</evidence>
<keyword evidence="4 6" id="KW-1133">Transmembrane helix</keyword>
<evidence type="ECO:0000256" key="3">
    <source>
        <dbReference type="ARBA" id="ARBA00022692"/>
    </source>
</evidence>
<evidence type="ECO:0000256" key="2">
    <source>
        <dbReference type="ARBA" id="ARBA00022448"/>
    </source>
</evidence>
<dbReference type="InterPro" id="IPR004680">
    <property type="entry name" value="Cit_transptr-like_dom"/>
</dbReference>
<proteinExistence type="predicted"/>
<gene>
    <name evidence="8" type="primary">ybiR_3</name>
    <name evidence="8" type="ORF">GALL_181060</name>
</gene>
<feature type="transmembrane region" description="Helical" evidence="6">
    <location>
        <begin position="49"/>
        <end position="69"/>
    </location>
</feature>
<accession>A0A1J5SDZ8</accession>
<dbReference type="EMBL" id="MLJW01000101">
    <property type="protein sequence ID" value="OIQ99899.1"/>
    <property type="molecule type" value="Genomic_DNA"/>
</dbReference>
<evidence type="ECO:0000256" key="1">
    <source>
        <dbReference type="ARBA" id="ARBA00004141"/>
    </source>
</evidence>
<evidence type="ECO:0000256" key="5">
    <source>
        <dbReference type="ARBA" id="ARBA00023136"/>
    </source>
</evidence>
<feature type="transmembrane region" description="Helical" evidence="6">
    <location>
        <begin position="214"/>
        <end position="232"/>
    </location>
</feature>
<dbReference type="GO" id="GO:0055085">
    <property type="term" value="P:transmembrane transport"/>
    <property type="evidence" value="ECO:0007669"/>
    <property type="project" value="InterPro"/>
</dbReference>
<evidence type="ECO:0000313" key="8">
    <source>
        <dbReference type="EMBL" id="OIQ99899.1"/>
    </source>
</evidence>
<evidence type="ECO:0000256" key="6">
    <source>
        <dbReference type="SAM" id="Phobius"/>
    </source>
</evidence>
<feature type="transmembrane region" description="Helical" evidence="6">
    <location>
        <begin position="170"/>
        <end position="193"/>
    </location>
</feature>
<sequence>MPALTPEIVRGLLPRLRGILRRERLLGVFGLLALFLALADPRPWALYRNWLDLPTLLGLAALLVTVEGIRASGYVQRAARYTALRTQSLRGLALLLVLASALLAMLLTNDVSLFLVVPLTVALGREARLPVQRLVIFEALAVNAGSTLSPIGNPQNLLLWQRSGLSMPGFMLHLLPTFAVMLALLLALVWFMFDARALTLQTSARTAAEALPRPALGVTAGLLLLVVVGLLQGHHAQGAAALVLAVFAVMFREVLKRVDWMLLATFAAMFVGLGHLAQILPVQGLGLQQPGVLYAAAIALSQVISNVPATVLLGHGAHDVMLLAAAVNVGGFGLGIGSLANLIALRLEGSPGSLAQFHRISVPFLLVCAPLVWLVLRWVA</sequence>
<feature type="transmembrane region" description="Helical" evidence="6">
    <location>
        <begin position="238"/>
        <end position="255"/>
    </location>
</feature>
<feature type="transmembrane region" description="Helical" evidence="6">
    <location>
        <begin position="292"/>
        <end position="313"/>
    </location>
</feature>
<feature type="transmembrane region" description="Helical" evidence="6">
    <location>
        <begin position="360"/>
        <end position="379"/>
    </location>
</feature>
<feature type="domain" description="Citrate transporter-like" evidence="7">
    <location>
        <begin position="38"/>
        <end position="319"/>
    </location>
</feature>
<comment type="caution">
    <text evidence="8">The sequence shown here is derived from an EMBL/GenBank/DDBJ whole genome shotgun (WGS) entry which is preliminary data.</text>
</comment>
<dbReference type="PANTHER" id="PTHR43568">
    <property type="entry name" value="P PROTEIN"/>
    <property type="match status" value="1"/>
</dbReference>
<dbReference type="InterPro" id="IPR051475">
    <property type="entry name" value="Diverse_Ion_Transporter"/>
</dbReference>
<feature type="transmembrane region" description="Helical" evidence="6">
    <location>
        <begin position="262"/>
        <end position="280"/>
    </location>
</feature>
<dbReference type="GO" id="GO:0016020">
    <property type="term" value="C:membrane"/>
    <property type="evidence" value="ECO:0007669"/>
    <property type="project" value="UniProtKB-SubCell"/>
</dbReference>